<dbReference type="GO" id="GO:0043565">
    <property type="term" value="F:sequence-specific DNA binding"/>
    <property type="evidence" value="ECO:0007669"/>
    <property type="project" value="InterPro"/>
</dbReference>
<dbReference type="InterPro" id="IPR011051">
    <property type="entry name" value="RmlC_Cupin_sf"/>
</dbReference>
<evidence type="ECO:0000256" key="2">
    <source>
        <dbReference type="ARBA" id="ARBA00023125"/>
    </source>
</evidence>
<gene>
    <name evidence="5" type="ORF">TPAS_762</name>
</gene>
<proteinExistence type="predicted"/>
<dbReference type="AlphaFoldDB" id="A0A1W1IDE9"/>
<dbReference type="Pfam" id="PF02311">
    <property type="entry name" value="AraC_binding"/>
    <property type="match status" value="1"/>
</dbReference>
<dbReference type="PANTHER" id="PTHR43280">
    <property type="entry name" value="ARAC-FAMILY TRANSCRIPTIONAL REGULATOR"/>
    <property type="match status" value="1"/>
</dbReference>
<dbReference type="OrthoDB" id="9778008at2"/>
<evidence type="ECO:0000256" key="1">
    <source>
        <dbReference type="ARBA" id="ARBA00023015"/>
    </source>
</evidence>
<keyword evidence="6" id="KW-1185">Reference proteome</keyword>
<dbReference type="Pfam" id="PF12833">
    <property type="entry name" value="HTH_18"/>
    <property type="match status" value="1"/>
</dbReference>
<dbReference type="EMBL" id="FWEY01000002">
    <property type="protein sequence ID" value="SLM51087.1"/>
    <property type="molecule type" value="Genomic_DNA"/>
</dbReference>
<accession>A0A1W1IDE9</accession>
<dbReference type="SUPFAM" id="SSF51182">
    <property type="entry name" value="RmlC-like cupins"/>
    <property type="match status" value="1"/>
</dbReference>
<dbReference type="Gene3D" id="2.60.120.10">
    <property type="entry name" value="Jelly Rolls"/>
    <property type="match status" value="1"/>
</dbReference>
<evidence type="ECO:0000313" key="6">
    <source>
        <dbReference type="Proteomes" id="UP000195985"/>
    </source>
</evidence>
<keyword evidence="1" id="KW-0805">Transcription regulation</keyword>
<name>A0A1W1IDE9_9LACT</name>
<dbReference type="Proteomes" id="UP000195985">
    <property type="component" value="Unassembled WGS sequence"/>
</dbReference>
<dbReference type="InterPro" id="IPR003313">
    <property type="entry name" value="AraC-bd"/>
</dbReference>
<dbReference type="SUPFAM" id="SSF46689">
    <property type="entry name" value="Homeodomain-like"/>
    <property type="match status" value="2"/>
</dbReference>
<dbReference type="PANTHER" id="PTHR43280:SF34">
    <property type="entry name" value="ARAC-FAMILY TRANSCRIPTIONAL REGULATOR"/>
    <property type="match status" value="1"/>
</dbReference>
<dbReference type="InterPro" id="IPR018060">
    <property type="entry name" value="HTH_AraC"/>
</dbReference>
<evidence type="ECO:0000313" key="5">
    <source>
        <dbReference type="EMBL" id="SLM51087.1"/>
    </source>
</evidence>
<dbReference type="PROSITE" id="PS01124">
    <property type="entry name" value="HTH_ARAC_FAMILY_2"/>
    <property type="match status" value="1"/>
</dbReference>
<dbReference type="RefSeq" id="WP_086941957.1">
    <property type="nucleotide sequence ID" value="NZ_FONM01000013.1"/>
</dbReference>
<dbReference type="PROSITE" id="PS00041">
    <property type="entry name" value="HTH_ARAC_FAMILY_1"/>
    <property type="match status" value="1"/>
</dbReference>
<keyword evidence="2" id="KW-0238">DNA-binding</keyword>
<dbReference type="STRING" id="43064.SAMN04488086_11352"/>
<dbReference type="InterPro" id="IPR014710">
    <property type="entry name" value="RmlC-like_jellyroll"/>
</dbReference>
<dbReference type="GO" id="GO:0003700">
    <property type="term" value="F:DNA-binding transcription factor activity"/>
    <property type="evidence" value="ECO:0007669"/>
    <property type="project" value="InterPro"/>
</dbReference>
<dbReference type="InterPro" id="IPR009057">
    <property type="entry name" value="Homeodomain-like_sf"/>
</dbReference>
<dbReference type="SMART" id="SM00342">
    <property type="entry name" value="HTH_ARAC"/>
    <property type="match status" value="1"/>
</dbReference>
<feature type="domain" description="HTH araC/xylS-type" evidence="4">
    <location>
        <begin position="204"/>
        <end position="302"/>
    </location>
</feature>
<protein>
    <submittedName>
        <fullName evidence="5">Helix turn helix arabinose operon control protein</fullName>
    </submittedName>
</protein>
<evidence type="ECO:0000256" key="3">
    <source>
        <dbReference type="ARBA" id="ARBA00023163"/>
    </source>
</evidence>
<organism evidence="5 6">
    <name type="scientific">Trichococcus pasteurii</name>
    <dbReference type="NCBI Taxonomy" id="43064"/>
    <lineage>
        <taxon>Bacteria</taxon>
        <taxon>Bacillati</taxon>
        <taxon>Bacillota</taxon>
        <taxon>Bacilli</taxon>
        <taxon>Lactobacillales</taxon>
        <taxon>Carnobacteriaceae</taxon>
        <taxon>Trichococcus</taxon>
    </lineage>
</organism>
<evidence type="ECO:0000259" key="4">
    <source>
        <dbReference type="PROSITE" id="PS01124"/>
    </source>
</evidence>
<sequence length="309" mass="35713">MTATRDSDSGSYRIVPSQVDGKTMPIHFRNQLEEDVRFPSQDFNLTLLRQHFQHLRQDTIPLHWHQELQAVWVHSGTLEFTVNEDAFPLSGDTLLIINRGQLHRSRTISGDAAAICVNFEPDFFHPKVLQDYILPLLENEAFSYHLLALSPEKTARLQRILAASDHTIPYFSVINLLSDSLEETLYALRGSGKAADFEERKLFHRLLAYVEENYQHQITVADLANHALINKNRCTALFQKYTQTSPMRYVAKHRLFLAKNLIIGTDLSISAISEAVGYNQISYFVEQFRRSYRLSPLKYRKRFGNRNET</sequence>
<dbReference type="Gene3D" id="1.10.10.60">
    <property type="entry name" value="Homeodomain-like"/>
    <property type="match status" value="1"/>
</dbReference>
<reference evidence="6" key="1">
    <citation type="submission" date="2016-04" db="EMBL/GenBank/DDBJ databases">
        <authorList>
            <person name="Strepis N."/>
        </authorList>
    </citation>
    <scope>NUCLEOTIDE SEQUENCE [LARGE SCALE GENOMIC DNA]</scope>
</reference>
<keyword evidence="3" id="KW-0804">Transcription</keyword>
<dbReference type="InterPro" id="IPR018062">
    <property type="entry name" value="HTH_AraC-typ_CS"/>
</dbReference>